<protein>
    <submittedName>
        <fullName evidence="1">Uncharacterized protein</fullName>
    </submittedName>
</protein>
<keyword evidence="2" id="KW-1185">Reference proteome</keyword>
<accession>A0A8J3C850</accession>
<gene>
    <name evidence="1" type="ORF">GCM10012275_24170</name>
</gene>
<sequence length="92" mass="9998">MSKINAEVVHEVEDVVGEPARLVPEAALRDATLVLDALAAILRAVPTGPVNKPQVTAEQVRAIVAALENGRRIERPCCTNPWRDVLETHLRG</sequence>
<organism evidence="1 2">
    <name type="scientific">Longimycelium tulufanense</name>
    <dbReference type="NCBI Taxonomy" id="907463"/>
    <lineage>
        <taxon>Bacteria</taxon>
        <taxon>Bacillati</taxon>
        <taxon>Actinomycetota</taxon>
        <taxon>Actinomycetes</taxon>
        <taxon>Pseudonocardiales</taxon>
        <taxon>Pseudonocardiaceae</taxon>
        <taxon>Longimycelium</taxon>
    </lineage>
</organism>
<reference evidence="1" key="2">
    <citation type="submission" date="2020-09" db="EMBL/GenBank/DDBJ databases">
        <authorList>
            <person name="Sun Q."/>
            <person name="Zhou Y."/>
        </authorList>
    </citation>
    <scope>NUCLEOTIDE SEQUENCE</scope>
    <source>
        <strain evidence="1">CGMCC 4.5737</strain>
    </source>
</reference>
<comment type="caution">
    <text evidence="1">The sequence shown here is derived from an EMBL/GenBank/DDBJ whole genome shotgun (WGS) entry which is preliminary data.</text>
</comment>
<evidence type="ECO:0000313" key="2">
    <source>
        <dbReference type="Proteomes" id="UP000637578"/>
    </source>
</evidence>
<dbReference type="Proteomes" id="UP000637578">
    <property type="component" value="Unassembled WGS sequence"/>
</dbReference>
<dbReference type="RefSeq" id="WP_189056984.1">
    <property type="nucleotide sequence ID" value="NZ_BMMK01000009.1"/>
</dbReference>
<proteinExistence type="predicted"/>
<evidence type="ECO:0000313" key="1">
    <source>
        <dbReference type="EMBL" id="GGM52386.1"/>
    </source>
</evidence>
<dbReference type="EMBL" id="BMMK01000009">
    <property type="protein sequence ID" value="GGM52386.1"/>
    <property type="molecule type" value="Genomic_DNA"/>
</dbReference>
<dbReference type="AlphaFoldDB" id="A0A8J3C850"/>
<reference evidence="1" key="1">
    <citation type="journal article" date="2014" name="Int. J. Syst. Evol. Microbiol.">
        <title>Complete genome sequence of Corynebacterium casei LMG S-19264T (=DSM 44701T), isolated from a smear-ripened cheese.</title>
        <authorList>
            <consortium name="US DOE Joint Genome Institute (JGI-PGF)"/>
            <person name="Walter F."/>
            <person name="Albersmeier A."/>
            <person name="Kalinowski J."/>
            <person name="Ruckert C."/>
        </authorList>
    </citation>
    <scope>NUCLEOTIDE SEQUENCE</scope>
    <source>
        <strain evidence="1">CGMCC 4.5737</strain>
    </source>
</reference>
<name>A0A8J3C850_9PSEU</name>